<keyword evidence="3" id="KW-0238">DNA-binding</keyword>
<dbReference type="InterPro" id="IPR036388">
    <property type="entry name" value="WH-like_DNA-bd_sf"/>
</dbReference>
<dbReference type="InterPro" id="IPR000847">
    <property type="entry name" value="LysR_HTH_N"/>
</dbReference>
<evidence type="ECO:0000256" key="4">
    <source>
        <dbReference type="ARBA" id="ARBA00023163"/>
    </source>
</evidence>
<evidence type="ECO:0000259" key="5">
    <source>
        <dbReference type="PROSITE" id="PS50931"/>
    </source>
</evidence>
<dbReference type="PANTHER" id="PTHR30537:SF5">
    <property type="entry name" value="HTH-TYPE TRANSCRIPTIONAL ACTIVATOR TTDR-RELATED"/>
    <property type="match status" value="1"/>
</dbReference>
<dbReference type="Proteomes" id="UP000286482">
    <property type="component" value="Unassembled WGS sequence"/>
</dbReference>
<dbReference type="Gene3D" id="1.10.10.10">
    <property type="entry name" value="Winged helix-like DNA-binding domain superfamily/Winged helix DNA-binding domain"/>
    <property type="match status" value="1"/>
</dbReference>
<dbReference type="Gene3D" id="3.40.190.290">
    <property type="match status" value="1"/>
</dbReference>
<accession>A0A420EH07</accession>
<dbReference type="GO" id="GO:0006351">
    <property type="term" value="P:DNA-templated transcription"/>
    <property type="evidence" value="ECO:0007669"/>
    <property type="project" value="TreeGrafter"/>
</dbReference>
<dbReference type="InterPro" id="IPR005119">
    <property type="entry name" value="LysR_subst-bd"/>
</dbReference>
<evidence type="ECO:0000256" key="2">
    <source>
        <dbReference type="ARBA" id="ARBA00023015"/>
    </source>
</evidence>
<dbReference type="OrthoDB" id="9786526at2"/>
<proteinExistence type="inferred from homology"/>
<evidence type="ECO:0000256" key="1">
    <source>
        <dbReference type="ARBA" id="ARBA00009437"/>
    </source>
</evidence>
<sequence length="314" mass="34994">MSKTKQLQLFADVVQQGSFTKAAALHGLDNSALSKQIKNLEKSLGVQLLNRSTRSFSLTEPGQSILQETKKMLYSLEQIHHIAENYQAQPQGMLRITCPHFFGQHIQAVISDFMKTYPGAGVTLSLTDIKEDIIADRFDIAFRLGKLQDSNLIAKKIAPTQFALIASEKFIKQNGMPNSPKHLVELPAIIYNNSDVILDQFKMSESAGSNVIKSYRMQGRYRVGDVRAMIAAVVDGLGYSLIDLSNLESSIDQLGLVALLTDHTLSTMDTGIYALYPHRIQTPLVSVFLKLLVAHIGAPPYWQSYVPDYQNMYQ</sequence>
<dbReference type="RefSeq" id="WP_120353999.1">
    <property type="nucleotide sequence ID" value="NZ_RAQO01000004.1"/>
</dbReference>
<reference evidence="6 7" key="1">
    <citation type="submission" date="2018-09" db="EMBL/GenBank/DDBJ databases">
        <authorList>
            <person name="Wang Z."/>
        </authorList>
    </citation>
    <scope>NUCLEOTIDE SEQUENCE [LARGE SCALE GENOMIC DNA]</scope>
    <source>
        <strain evidence="6 7">ALS 81</strain>
    </source>
</reference>
<dbReference type="GO" id="GO:0043565">
    <property type="term" value="F:sequence-specific DNA binding"/>
    <property type="evidence" value="ECO:0007669"/>
    <property type="project" value="TreeGrafter"/>
</dbReference>
<comment type="similarity">
    <text evidence="1">Belongs to the LysR transcriptional regulatory family.</text>
</comment>
<protein>
    <submittedName>
        <fullName evidence="6">LysR family transcriptional regulator</fullName>
    </submittedName>
</protein>
<evidence type="ECO:0000256" key="3">
    <source>
        <dbReference type="ARBA" id="ARBA00023125"/>
    </source>
</evidence>
<dbReference type="SUPFAM" id="SSF53850">
    <property type="entry name" value="Periplasmic binding protein-like II"/>
    <property type="match status" value="1"/>
</dbReference>
<feature type="domain" description="HTH lysR-type" evidence="5">
    <location>
        <begin position="1"/>
        <end position="59"/>
    </location>
</feature>
<evidence type="ECO:0000313" key="7">
    <source>
        <dbReference type="Proteomes" id="UP000286482"/>
    </source>
</evidence>
<dbReference type="InterPro" id="IPR036390">
    <property type="entry name" value="WH_DNA-bd_sf"/>
</dbReference>
<dbReference type="PROSITE" id="PS50931">
    <property type="entry name" value="HTH_LYSR"/>
    <property type="match status" value="1"/>
</dbReference>
<dbReference type="AlphaFoldDB" id="A0A420EH07"/>
<dbReference type="FunFam" id="1.10.10.10:FF:000001">
    <property type="entry name" value="LysR family transcriptional regulator"/>
    <property type="match status" value="1"/>
</dbReference>
<dbReference type="SUPFAM" id="SSF46785">
    <property type="entry name" value="Winged helix' DNA-binding domain"/>
    <property type="match status" value="1"/>
</dbReference>
<dbReference type="Pfam" id="PF00126">
    <property type="entry name" value="HTH_1"/>
    <property type="match status" value="1"/>
</dbReference>
<dbReference type="CDD" id="cd08422">
    <property type="entry name" value="PBP2_CrgA_like"/>
    <property type="match status" value="1"/>
</dbReference>
<evidence type="ECO:0000313" key="6">
    <source>
        <dbReference type="EMBL" id="RKF19995.1"/>
    </source>
</evidence>
<dbReference type="Pfam" id="PF03466">
    <property type="entry name" value="LysR_substrate"/>
    <property type="match status" value="1"/>
</dbReference>
<comment type="caution">
    <text evidence="6">The sequence shown here is derived from an EMBL/GenBank/DDBJ whole genome shotgun (WGS) entry which is preliminary data.</text>
</comment>
<dbReference type="PANTHER" id="PTHR30537">
    <property type="entry name" value="HTH-TYPE TRANSCRIPTIONAL REGULATOR"/>
    <property type="match status" value="1"/>
</dbReference>
<keyword evidence="7" id="KW-1185">Reference proteome</keyword>
<gene>
    <name evidence="6" type="ORF">DBZ36_05960</name>
</gene>
<organism evidence="6 7">
    <name type="scientific">Alginatibacterium sediminis</name>
    <dbReference type="NCBI Taxonomy" id="2164068"/>
    <lineage>
        <taxon>Bacteria</taxon>
        <taxon>Pseudomonadati</taxon>
        <taxon>Pseudomonadota</taxon>
        <taxon>Gammaproteobacteria</taxon>
        <taxon>Alteromonadales</taxon>
        <taxon>Alteromonadaceae</taxon>
        <taxon>Alginatibacterium</taxon>
    </lineage>
</organism>
<name>A0A420EH07_9ALTE</name>
<dbReference type="EMBL" id="RAQO01000004">
    <property type="protein sequence ID" value="RKF19995.1"/>
    <property type="molecule type" value="Genomic_DNA"/>
</dbReference>
<dbReference type="GO" id="GO:0003700">
    <property type="term" value="F:DNA-binding transcription factor activity"/>
    <property type="evidence" value="ECO:0007669"/>
    <property type="project" value="InterPro"/>
</dbReference>
<keyword evidence="2" id="KW-0805">Transcription regulation</keyword>
<dbReference type="InterPro" id="IPR058163">
    <property type="entry name" value="LysR-type_TF_proteobact-type"/>
</dbReference>
<keyword evidence="4" id="KW-0804">Transcription</keyword>